<keyword evidence="5" id="KW-1185">Reference proteome</keyword>
<accession>A2E5E3</accession>
<dbReference type="Pfam" id="PF00439">
    <property type="entry name" value="Bromodomain"/>
    <property type="match status" value="1"/>
</dbReference>
<reference evidence="4" key="1">
    <citation type="submission" date="2006-10" db="EMBL/GenBank/DDBJ databases">
        <authorList>
            <person name="Amadeo P."/>
            <person name="Zhao Q."/>
            <person name="Wortman J."/>
            <person name="Fraser-Liggett C."/>
            <person name="Carlton J."/>
        </authorList>
    </citation>
    <scope>NUCLEOTIDE SEQUENCE</scope>
    <source>
        <strain evidence="4">G3</strain>
    </source>
</reference>
<protein>
    <submittedName>
        <fullName evidence="4">Bromodomain containing protein</fullName>
    </submittedName>
</protein>
<dbReference type="Gene3D" id="1.20.920.10">
    <property type="entry name" value="Bromodomain-like"/>
    <property type="match status" value="1"/>
</dbReference>
<dbReference type="SUPFAM" id="SSF47370">
    <property type="entry name" value="Bromodomain"/>
    <property type="match status" value="1"/>
</dbReference>
<gene>
    <name evidence="4" type="ORF">TVAG_301210</name>
</gene>
<dbReference type="VEuPathDB" id="TrichDB:TVAG_301210"/>
<dbReference type="InterPro" id="IPR018359">
    <property type="entry name" value="Bromodomain_CS"/>
</dbReference>
<evidence type="ECO:0000313" key="4">
    <source>
        <dbReference type="EMBL" id="EAY12104.1"/>
    </source>
</evidence>
<dbReference type="Proteomes" id="UP000001542">
    <property type="component" value="Unassembled WGS sequence"/>
</dbReference>
<dbReference type="KEGG" id="tva:4770051"/>
<dbReference type="STRING" id="5722.A2E5E3"/>
<dbReference type="VEuPathDB" id="TrichDB:TVAGG3_0070090"/>
<dbReference type="CDD" id="cd04369">
    <property type="entry name" value="Bromodomain"/>
    <property type="match status" value="1"/>
</dbReference>
<dbReference type="PROSITE" id="PS50014">
    <property type="entry name" value="BROMODOMAIN_2"/>
    <property type="match status" value="1"/>
</dbReference>
<dbReference type="OrthoDB" id="784962at2759"/>
<dbReference type="PRINTS" id="PR00503">
    <property type="entry name" value="BROMODOMAIN"/>
</dbReference>
<dbReference type="InParanoid" id="A2E5E3"/>
<dbReference type="InterPro" id="IPR001487">
    <property type="entry name" value="Bromodomain"/>
</dbReference>
<name>A2E5E3_TRIV3</name>
<evidence type="ECO:0000259" key="3">
    <source>
        <dbReference type="PROSITE" id="PS50014"/>
    </source>
</evidence>
<dbReference type="EMBL" id="DS113307">
    <property type="protein sequence ID" value="EAY12104.1"/>
    <property type="molecule type" value="Genomic_DNA"/>
</dbReference>
<reference evidence="4" key="2">
    <citation type="journal article" date="2007" name="Science">
        <title>Draft genome sequence of the sexually transmitted pathogen Trichomonas vaginalis.</title>
        <authorList>
            <person name="Carlton J.M."/>
            <person name="Hirt R.P."/>
            <person name="Silva J.C."/>
            <person name="Delcher A.L."/>
            <person name="Schatz M."/>
            <person name="Zhao Q."/>
            <person name="Wortman J.R."/>
            <person name="Bidwell S.L."/>
            <person name="Alsmark U.C.M."/>
            <person name="Besteiro S."/>
            <person name="Sicheritz-Ponten T."/>
            <person name="Noel C.J."/>
            <person name="Dacks J.B."/>
            <person name="Foster P.G."/>
            <person name="Simillion C."/>
            <person name="Van de Peer Y."/>
            <person name="Miranda-Saavedra D."/>
            <person name="Barton G.J."/>
            <person name="Westrop G.D."/>
            <person name="Mueller S."/>
            <person name="Dessi D."/>
            <person name="Fiori P.L."/>
            <person name="Ren Q."/>
            <person name="Paulsen I."/>
            <person name="Zhang H."/>
            <person name="Bastida-Corcuera F.D."/>
            <person name="Simoes-Barbosa A."/>
            <person name="Brown M.T."/>
            <person name="Hayes R.D."/>
            <person name="Mukherjee M."/>
            <person name="Okumura C.Y."/>
            <person name="Schneider R."/>
            <person name="Smith A.J."/>
            <person name="Vanacova S."/>
            <person name="Villalvazo M."/>
            <person name="Haas B.J."/>
            <person name="Pertea M."/>
            <person name="Feldblyum T.V."/>
            <person name="Utterback T.R."/>
            <person name="Shu C.L."/>
            <person name="Osoegawa K."/>
            <person name="de Jong P.J."/>
            <person name="Hrdy I."/>
            <person name="Horvathova L."/>
            <person name="Zubacova Z."/>
            <person name="Dolezal P."/>
            <person name="Malik S.B."/>
            <person name="Logsdon J.M. Jr."/>
            <person name="Henze K."/>
            <person name="Gupta A."/>
            <person name="Wang C.C."/>
            <person name="Dunne R.L."/>
            <person name="Upcroft J.A."/>
            <person name="Upcroft P."/>
            <person name="White O."/>
            <person name="Salzberg S.L."/>
            <person name="Tang P."/>
            <person name="Chiu C.-H."/>
            <person name="Lee Y.-S."/>
            <person name="Embley T.M."/>
            <person name="Coombs G.H."/>
            <person name="Mottram J.C."/>
            <person name="Tachezy J."/>
            <person name="Fraser-Liggett C.M."/>
            <person name="Johnson P.J."/>
        </authorList>
    </citation>
    <scope>NUCLEOTIDE SEQUENCE [LARGE SCALE GENOMIC DNA]</scope>
    <source>
        <strain evidence="4">G3</strain>
    </source>
</reference>
<proteinExistence type="predicted"/>
<dbReference type="AlphaFoldDB" id="A2E5E3"/>
<dbReference type="SMART" id="SM00297">
    <property type="entry name" value="BROMO"/>
    <property type="match status" value="1"/>
</dbReference>
<dbReference type="SMR" id="A2E5E3"/>
<dbReference type="RefSeq" id="XP_001324327.1">
    <property type="nucleotide sequence ID" value="XM_001324292.1"/>
</dbReference>
<dbReference type="PROSITE" id="PS00633">
    <property type="entry name" value="BROMODOMAIN_1"/>
    <property type="match status" value="1"/>
</dbReference>
<feature type="domain" description="Bromo" evidence="3">
    <location>
        <begin position="17"/>
        <end position="89"/>
    </location>
</feature>
<dbReference type="InterPro" id="IPR036427">
    <property type="entry name" value="Bromodomain-like_sf"/>
</dbReference>
<sequence>MENSLKLKLLEVIAKIKKRPSAKWFLDPVDTSSEEYSDYLEQIKTPMDLNTLENQLKNGKYNSVNEFREDLSLIWRNCQQYWQEDSITTTLAMDIKQYAENLLNYITDRPDIDWINKLMFLSEQFADAIKPINAANVISNKKRSPSSPCIRQFDKFTQDDEKITEDELIELQKDIQNLDSDDEKLSLLECIRSCQPKLVGQKLSVTLNLSNLQPRTIFTLMDKVNQLKAQQARMFEALDAKK</sequence>
<organism evidence="4 5">
    <name type="scientific">Trichomonas vaginalis (strain ATCC PRA-98 / G3)</name>
    <dbReference type="NCBI Taxonomy" id="412133"/>
    <lineage>
        <taxon>Eukaryota</taxon>
        <taxon>Metamonada</taxon>
        <taxon>Parabasalia</taxon>
        <taxon>Trichomonadida</taxon>
        <taxon>Trichomonadidae</taxon>
        <taxon>Trichomonas</taxon>
    </lineage>
</organism>
<evidence type="ECO:0000313" key="5">
    <source>
        <dbReference type="Proteomes" id="UP000001542"/>
    </source>
</evidence>
<dbReference type="PANTHER" id="PTHR45926">
    <property type="entry name" value="OSJNBA0053K19.4 PROTEIN"/>
    <property type="match status" value="1"/>
</dbReference>
<evidence type="ECO:0000256" key="1">
    <source>
        <dbReference type="ARBA" id="ARBA00023117"/>
    </source>
</evidence>
<dbReference type="eggNOG" id="KOG0955">
    <property type="taxonomic scope" value="Eukaryota"/>
</dbReference>
<keyword evidence="1 2" id="KW-0103">Bromodomain</keyword>
<evidence type="ECO:0000256" key="2">
    <source>
        <dbReference type="PROSITE-ProRule" id="PRU00035"/>
    </source>
</evidence>